<reference evidence="2" key="1">
    <citation type="submission" date="2021-03" db="EMBL/GenBank/DDBJ databases">
        <title>Comparative genomics and phylogenomic investigation of the class Geoglossomycetes provide insights into ecological specialization and systematics.</title>
        <authorList>
            <person name="Melie T."/>
            <person name="Pirro S."/>
            <person name="Miller A.N."/>
            <person name="Quandt A."/>
        </authorList>
    </citation>
    <scope>NUCLEOTIDE SEQUENCE</scope>
    <source>
        <strain evidence="2">CAQ_001_2017</strain>
    </source>
</reference>
<organism evidence="2 3">
    <name type="scientific">Trichoglossum hirsutum</name>
    <dbReference type="NCBI Taxonomy" id="265104"/>
    <lineage>
        <taxon>Eukaryota</taxon>
        <taxon>Fungi</taxon>
        <taxon>Dikarya</taxon>
        <taxon>Ascomycota</taxon>
        <taxon>Pezizomycotina</taxon>
        <taxon>Geoglossomycetes</taxon>
        <taxon>Geoglossales</taxon>
        <taxon>Geoglossaceae</taxon>
        <taxon>Trichoglossum</taxon>
    </lineage>
</organism>
<evidence type="ECO:0000313" key="2">
    <source>
        <dbReference type="EMBL" id="KAH0556448.1"/>
    </source>
</evidence>
<keyword evidence="3" id="KW-1185">Reference proteome</keyword>
<gene>
    <name evidence="2" type="ORF">GP486_005641</name>
</gene>
<proteinExistence type="predicted"/>
<name>A0A9P8L8V6_9PEZI</name>
<feature type="region of interest" description="Disordered" evidence="1">
    <location>
        <begin position="1"/>
        <end position="23"/>
    </location>
</feature>
<evidence type="ECO:0000256" key="1">
    <source>
        <dbReference type="SAM" id="MobiDB-lite"/>
    </source>
</evidence>
<dbReference type="EMBL" id="JAGHQM010001092">
    <property type="protein sequence ID" value="KAH0556448.1"/>
    <property type="molecule type" value="Genomic_DNA"/>
</dbReference>
<protein>
    <submittedName>
        <fullName evidence="2">Uncharacterized protein</fullName>
    </submittedName>
</protein>
<dbReference type="AlphaFoldDB" id="A0A9P8L8V6"/>
<dbReference type="Proteomes" id="UP000750711">
    <property type="component" value="Unassembled WGS sequence"/>
</dbReference>
<sequence length="341" mass="39292">MSASIDNDVSIPLEVTAERPPPIDDDASFSFFSLEDTVSFTTQATPSPPPPPVKTRSMSIARLLELYRLHKEGCMWEVGSPWIEVPLLYEEYHELKAILEKNDSLARYVKGSVRQEYDYKARKMIVQYPDNHHYSIFINRVVNDIVEQLHKIHKSDNKEAARIAENIWLFVASEAMTTNEWNHDADVVFLSGSSEYPNHPRVVIEASFPPKRKYLPHLVHEHMSNVEIELVIGLDIDHWGSKKASVSIWRSTSRRDGNKQTLKDDYFRLDDGSAAEEGSLTFQLRDFLGPWEERRGRAGLDIPISIPYSKLAEYLDHAEREFAERAQRERRGIAVARRPMM</sequence>
<evidence type="ECO:0000313" key="3">
    <source>
        <dbReference type="Proteomes" id="UP000750711"/>
    </source>
</evidence>
<accession>A0A9P8L8V6</accession>
<comment type="caution">
    <text evidence="2">The sequence shown here is derived from an EMBL/GenBank/DDBJ whole genome shotgun (WGS) entry which is preliminary data.</text>
</comment>